<dbReference type="PROSITE" id="PS00022">
    <property type="entry name" value="EGF_1"/>
    <property type="match status" value="1"/>
</dbReference>
<dbReference type="InterPro" id="IPR000742">
    <property type="entry name" value="EGF"/>
</dbReference>
<accession>A0ABQ6N1N9</accession>
<organism evidence="4 5">
    <name type="scientific">Tetraparma gracilis</name>
    <dbReference type="NCBI Taxonomy" id="2962635"/>
    <lineage>
        <taxon>Eukaryota</taxon>
        <taxon>Sar</taxon>
        <taxon>Stramenopiles</taxon>
        <taxon>Ochrophyta</taxon>
        <taxon>Bolidophyceae</taxon>
        <taxon>Parmales</taxon>
        <taxon>Triparmaceae</taxon>
        <taxon>Tetraparma</taxon>
    </lineage>
</organism>
<dbReference type="PROSITE" id="PS01186">
    <property type="entry name" value="EGF_2"/>
    <property type="match status" value="1"/>
</dbReference>
<evidence type="ECO:0000313" key="5">
    <source>
        <dbReference type="Proteomes" id="UP001165060"/>
    </source>
</evidence>
<protein>
    <recommendedName>
        <fullName evidence="3">EGF-like domain-containing protein</fullName>
    </recommendedName>
</protein>
<feature type="disulfide bond" evidence="2">
    <location>
        <begin position="50"/>
        <end position="59"/>
    </location>
</feature>
<dbReference type="Gene3D" id="2.10.25.10">
    <property type="entry name" value="Laminin"/>
    <property type="match status" value="1"/>
</dbReference>
<dbReference type="Proteomes" id="UP001165060">
    <property type="component" value="Unassembled WGS sequence"/>
</dbReference>
<sequence length="67" mass="6867">VLATTANTAEANSGIVFLFKFTPAATGNYVFVSQCSNRGACDGETGLCSCFKGYTGDDCSSQNALAV</sequence>
<keyword evidence="2" id="KW-0245">EGF-like domain</keyword>
<dbReference type="InterPro" id="IPR013111">
    <property type="entry name" value="EGF_extracell"/>
</dbReference>
<name>A0ABQ6N1N9_9STRA</name>
<proteinExistence type="predicted"/>
<evidence type="ECO:0000256" key="2">
    <source>
        <dbReference type="PROSITE-ProRule" id="PRU00076"/>
    </source>
</evidence>
<gene>
    <name evidence="4" type="ORF">TeGR_g5952</name>
</gene>
<dbReference type="PROSITE" id="PS50026">
    <property type="entry name" value="EGF_3"/>
    <property type="match status" value="1"/>
</dbReference>
<dbReference type="EMBL" id="BRYB01000780">
    <property type="protein sequence ID" value="GMI37527.1"/>
    <property type="molecule type" value="Genomic_DNA"/>
</dbReference>
<dbReference type="SUPFAM" id="SSF57196">
    <property type="entry name" value="EGF/Laminin"/>
    <property type="match status" value="1"/>
</dbReference>
<reference evidence="4 5" key="1">
    <citation type="journal article" date="2023" name="Commun. Biol.">
        <title>Genome analysis of Parmales, the sister group of diatoms, reveals the evolutionary specialization of diatoms from phago-mixotrophs to photoautotrophs.</title>
        <authorList>
            <person name="Ban H."/>
            <person name="Sato S."/>
            <person name="Yoshikawa S."/>
            <person name="Yamada K."/>
            <person name="Nakamura Y."/>
            <person name="Ichinomiya M."/>
            <person name="Sato N."/>
            <person name="Blanc-Mathieu R."/>
            <person name="Endo H."/>
            <person name="Kuwata A."/>
            <person name="Ogata H."/>
        </authorList>
    </citation>
    <scope>NUCLEOTIDE SEQUENCE [LARGE SCALE GENOMIC DNA]</scope>
</reference>
<feature type="non-terminal residue" evidence="4">
    <location>
        <position position="1"/>
    </location>
</feature>
<evidence type="ECO:0000313" key="4">
    <source>
        <dbReference type="EMBL" id="GMI37527.1"/>
    </source>
</evidence>
<comment type="caution">
    <text evidence="4">The sequence shown here is derived from an EMBL/GenBank/DDBJ whole genome shotgun (WGS) entry which is preliminary data.</text>
</comment>
<keyword evidence="1 2" id="KW-1015">Disulfide bond</keyword>
<comment type="caution">
    <text evidence="2">Lacks conserved residue(s) required for the propagation of feature annotation.</text>
</comment>
<keyword evidence="5" id="KW-1185">Reference proteome</keyword>
<dbReference type="Pfam" id="PF07974">
    <property type="entry name" value="EGF_2"/>
    <property type="match status" value="1"/>
</dbReference>
<feature type="domain" description="EGF-like" evidence="3">
    <location>
        <begin position="26"/>
        <end position="60"/>
    </location>
</feature>
<evidence type="ECO:0000259" key="3">
    <source>
        <dbReference type="PROSITE" id="PS50026"/>
    </source>
</evidence>
<evidence type="ECO:0000256" key="1">
    <source>
        <dbReference type="ARBA" id="ARBA00023157"/>
    </source>
</evidence>